<reference evidence="1 2" key="1">
    <citation type="submission" date="2023-02" db="EMBL/GenBank/DDBJ databases">
        <title>LHISI_Scaffold_Assembly.</title>
        <authorList>
            <person name="Stuart O.P."/>
            <person name="Cleave R."/>
            <person name="Magrath M.J.L."/>
            <person name="Mikheyev A.S."/>
        </authorList>
    </citation>
    <scope>NUCLEOTIDE SEQUENCE [LARGE SCALE GENOMIC DNA]</scope>
    <source>
        <strain evidence="1">Daus_M_001</strain>
        <tissue evidence="1">Leg muscle</tissue>
    </source>
</reference>
<name>A0ABQ9HX57_9NEOP</name>
<dbReference type="EMBL" id="JARBHB010000003">
    <property type="protein sequence ID" value="KAJ8888655.1"/>
    <property type="molecule type" value="Genomic_DNA"/>
</dbReference>
<evidence type="ECO:0000313" key="2">
    <source>
        <dbReference type="Proteomes" id="UP001159363"/>
    </source>
</evidence>
<organism evidence="1 2">
    <name type="scientific">Dryococelus australis</name>
    <dbReference type="NCBI Taxonomy" id="614101"/>
    <lineage>
        <taxon>Eukaryota</taxon>
        <taxon>Metazoa</taxon>
        <taxon>Ecdysozoa</taxon>
        <taxon>Arthropoda</taxon>
        <taxon>Hexapoda</taxon>
        <taxon>Insecta</taxon>
        <taxon>Pterygota</taxon>
        <taxon>Neoptera</taxon>
        <taxon>Polyneoptera</taxon>
        <taxon>Phasmatodea</taxon>
        <taxon>Verophasmatodea</taxon>
        <taxon>Anareolatae</taxon>
        <taxon>Phasmatidae</taxon>
        <taxon>Eurycanthinae</taxon>
        <taxon>Dryococelus</taxon>
    </lineage>
</organism>
<accession>A0ABQ9HX57</accession>
<sequence length="468" mass="51932">MYKTSRLAATLYETTLSARKRPPQMMTVPYLGGRQQIHRTTHSAGLPPRYWTANLCEGCFLTNVAITSEFSAGDPTNSRVSTVQGTLRHMGFKSRRRARVPLLIAFQTDFPTRGKKSPMNNGSRITTWRGFVMVQDNCKKGLAQKNTSGGSDRHLGFPTSCYVILVTWPPCWIQVILTSDLNPGHSLPGSRLKDKASWIPYGGRVTGMTEQEVGSLRWHPEPPEGFFWGIIGVATVAERLASSSPTKANRVFSGRVTPGFSHVGIVPDDATGRRVFSMISSFRRLFIPALLHTHLTSPSSALKTSMGRLPMMARLSKTGLNEFTITPLDSKRVYVPVDMAFPHKCGYTEFYSSGLPCKKGGVRKEAEKKGWRGYQDTYNQFLGGGPPATLALVVAATRLEVVHPQRHAWRAHRGLLPLSSGDARRSRACDRRSPLRPRRALPCFRQHAWLQRSFTARSLRGPTITGPA</sequence>
<dbReference type="Proteomes" id="UP001159363">
    <property type="component" value="Chromosome 3"/>
</dbReference>
<gene>
    <name evidence="1" type="ORF">PR048_008147</name>
</gene>
<keyword evidence="2" id="KW-1185">Reference proteome</keyword>
<proteinExistence type="predicted"/>
<comment type="caution">
    <text evidence="1">The sequence shown here is derived from an EMBL/GenBank/DDBJ whole genome shotgun (WGS) entry which is preliminary data.</text>
</comment>
<evidence type="ECO:0000313" key="1">
    <source>
        <dbReference type="EMBL" id="KAJ8888655.1"/>
    </source>
</evidence>
<protein>
    <submittedName>
        <fullName evidence="1">Uncharacterized protein</fullName>
    </submittedName>
</protein>